<dbReference type="InterPro" id="IPR009057">
    <property type="entry name" value="Homeodomain-like_sf"/>
</dbReference>
<evidence type="ECO:0008006" key="3">
    <source>
        <dbReference type="Google" id="ProtNLM"/>
    </source>
</evidence>
<dbReference type="EMBL" id="BARV01023135">
    <property type="protein sequence ID" value="GAI27970.1"/>
    <property type="molecule type" value="Genomic_DNA"/>
</dbReference>
<name>X1NMH8_9ZZZZ</name>
<dbReference type="Pfam" id="PF13384">
    <property type="entry name" value="HTH_23"/>
    <property type="match status" value="1"/>
</dbReference>
<keyword evidence="1" id="KW-0812">Transmembrane</keyword>
<sequence>KLSSTKRLEMIERVVKYGEPVTKVCQDYQISRPNFYKWLKRYQKASVDKKLEAMVDKKPEVERYYRQTPEKYEEAVLSVVAQYPQLGIERIVQVLPRIAHKPIVGYHGVQNILRRHDLNTYEKRLAYAQSQITPVIRLVGAGEQAFAKLFALPIEARKKLIKLVSTSALVCFLTIVSLGILGYFGTLLGEAPTFGSKIGFVFASIALVIGSFFFTYSMKYYLTLALVLSFSRRSLEEQGETYGRSAGSGWLKRIFGLNGNGNGNGNGRW</sequence>
<keyword evidence="1" id="KW-0472">Membrane</keyword>
<organism evidence="2">
    <name type="scientific">marine sediment metagenome</name>
    <dbReference type="NCBI Taxonomy" id="412755"/>
    <lineage>
        <taxon>unclassified sequences</taxon>
        <taxon>metagenomes</taxon>
        <taxon>ecological metagenomes</taxon>
    </lineage>
</organism>
<comment type="caution">
    <text evidence="2">The sequence shown here is derived from an EMBL/GenBank/DDBJ whole genome shotgun (WGS) entry which is preliminary data.</text>
</comment>
<accession>X1NMH8</accession>
<feature type="transmembrane region" description="Helical" evidence="1">
    <location>
        <begin position="163"/>
        <end position="186"/>
    </location>
</feature>
<dbReference type="AlphaFoldDB" id="X1NMH8"/>
<evidence type="ECO:0000313" key="2">
    <source>
        <dbReference type="EMBL" id="GAI27970.1"/>
    </source>
</evidence>
<gene>
    <name evidence="2" type="ORF">S06H3_38008</name>
</gene>
<feature type="non-terminal residue" evidence="2">
    <location>
        <position position="269"/>
    </location>
</feature>
<protein>
    <recommendedName>
        <fullName evidence="3">Transposase</fullName>
    </recommendedName>
</protein>
<feature type="transmembrane region" description="Helical" evidence="1">
    <location>
        <begin position="198"/>
        <end position="216"/>
    </location>
</feature>
<reference evidence="2" key="1">
    <citation type="journal article" date="2014" name="Front. Microbiol.">
        <title>High frequency of phylogenetically diverse reductive dehalogenase-homologous genes in deep subseafloor sedimentary metagenomes.</title>
        <authorList>
            <person name="Kawai M."/>
            <person name="Futagami T."/>
            <person name="Toyoda A."/>
            <person name="Takaki Y."/>
            <person name="Nishi S."/>
            <person name="Hori S."/>
            <person name="Arai W."/>
            <person name="Tsubouchi T."/>
            <person name="Morono Y."/>
            <person name="Uchiyama I."/>
            <person name="Ito T."/>
            <person name="Fujiyama A."/>
            <person name="Inagaki F."/>
            <person name="Takami H."/>
        </authorList>
    </citation>
    <scope>NUCLEOTIDE SEQUENCE</scope>
    <source>
        <strain evidence="2">Expedition CK06-06</strain>
    </source>
</reference>
<evidence type="ECO:0000256" key="1">
    <source>
        <dbReference type="SAM" id="Phobius"/>
    </source>
</evidence>
<keyword evidence="1" id="KW-1133">Transmembrane helix</keyword>
<dbReference type="SUPFAM" id="SSF46689">
    <property type="entry name" value="Homeodomain-like"/>
    <property type="match status" value="1"/>
</dbReference>
<feature type="non-terminal residue" evidence="2">
    <location>
        <position position="1"/>
    </location>
</feature>
<proteinExistence type="predicted"/>